<protein>
    <recommendedName>
        <fullName evidence="3">Amine oxidase</fullName>
    </recommendedName>
</protein>
<dbReference type="STRING" id="1220578.FPE01S_03_00730"/>
<sequence>MENNPFRSFWMGGYECADILNAFGNRVNLQRLSGHKDRLVADYRDLTHFGIRTVREGICWSAVERRAYRYDWTTVTAMIHTGRQMGVQQVWDMCHFGFPDDLSPLHPMFARRFAALCRAFVQHYRSNEPDGPLIVVPINEVSFISWLGGDVRGTVPYCVGQGWEVKYALMRAYIEGIYAMREVDPGVRLLTTEPLINRVPCGDATPEQMEQAAFEHALQYQAVDMLCGVICPELGGNRSLLDIMGVNYYHNNQLIAGTDDCLPWVNTACDPRWRSMSDLMLEAWLRYDCPLLLAETSHPGIDRPDWIRYVGKEAAVALQHGLPLWGICLYPVIDRPDWNEMENWHRSGLWDAVAGEDGSVGRELVEPYAIALQEVMEQVENAVLLAPIAD</sequence>
<evidence type="ECO:0000313" key="1">
    <source>
        <dbReference type="EMBL" id="GAO44033.1"/>
    </source>
</evidence>
<gene>
    <name evidence="1" type="ORF">FPE01S_03_00730</name>
</gene>
<organism evidence="1 2">
    <name type="scientific">Flavihumibacter petaseus NBRC 106054</name>
    <dbReference type="NCBI Taxonomy" id="1220578"/>
    <lineage>
        <taxon>Bacteria</taxon>
        <taxon>Pseudomonadati</taxon>
        <taxon>Bacteroidota</taxon>
        <taxon>Chitinophagia</taxon>
        <taxon>Chitinophagales</taxon>
        <taxon>Chitinophagaceae</taxon>
        <taxon>Flavihumibacter</taxon>
    </lineage>
</organism>
<dbReference type="Gene3D" id="3.20.20.80">
    <property type="entry name" value="Glycosidases"/>
    <property type="match status" value="1"/>
</dbReference>
<dbReference type="InterPro" id="IPR017853">
    <property type="entry name" value="GH"/>
</dbReference>
<proteinExistence type="predicted"/>
<dbReference type="RefSeq" id="WP_046370015.1">
    <property type="nucleotide sequence ID" value="NZ_BBWV01000003.1"/>
</dbReference>
<dbReference type="OrthoDB" id="9803892at2"/>
<evidence type="ECO:0008006" key="3">
    <source>
        <dbReference type="Google" id="ProtNLM"/>
    </source>
</evidence>
<reference evidence="1 2" key="1">
    <citation type="submission" date="2015-04" db="EMBL/GenBank/DDBJ databases">
        <title>Whole genome shotgun sequence of Flavihumibacter petaseus NBRC 106054.</title>
        <authorList>
            <person name="Miyazawa S."/>
            <person name="Hosoyama A."/>
            <person name="Hashimoto M."/>
            <person name="Noguchi M."/>
            <person name="Tsuchikane K."/>
            <person name="Ohji S."/>
            <person name="Yamazoe A."/>
            <person name="Ichikawa N."/>
            <person name="Kimura A."/>
            <person name="Fujita N."/>
        </authorList>
    </citation>
    <scope>NUCLEOTIDE SEQUENCE [LARGE SCALE GENOMIC DNA]</scope>
    <source>
        <strain evidence="1 2">NBRC 106054</strain>
    </source>
</reference>
<keyword evidence="2" id="KW-1185">Reference proteome</keyword>
<accession>A0A0E9N2K8</accession>
<evidence type="ECO:0000313" key="2">
    <source>
        <dbReference type="Proteomes" id="UP000033121"/>
    </source>
</evidence>
<dbReference type="EMBL" id="BBWV01000003">
    <property type="protein sequence ID" value="GAO44033.1"/>
    <property type="molecule type" value="Genomic_DNA"/>
</dbReference>
<comment type="caution">
    <text evidence="1">The sequence shown here is derived from an EMBL/GenBank/DDBJ whole genome shotgun (WGS) entry which is preliminary data.</text>
</comment>
<dbReference type="SUPFAM" id="SSF51445">
    <property type="entry name" value="(Trans)glycosidases"/>
    <property type="match status" value="1"/>
</dbReference>
<dbReference type="Proteomes" id="UP000033121">
    <property type="component" value="Unassembled WGS sequence"/>
</dbReference>
<name>A0A0E9N2K8_9BACT</name>
<dbReference type="AlphaFoldDB" id="A0A0E9N2K8"/>